<reference evidence="2" key="1">
    <citation type="submission" date="2014-11" db="EMBL/GenBank/DDBJ databases">
        <authorList>
            <person name="Otto D Thomas"/>
            <person name="Naeem Raeece"/>
        </authorList>
    </citation>
    <scope>NUCLEOTIDE SEQUENCE</scope>
</reference>
<dbReference type="AlphaFoldDB" id="A0A0G4IDQ9"/>
<evidence type="ECO:0000313" key="2">
    <source>
        <dbReference type="EMBL" id="CEM55401.1"/>
    </source>
</evidence>
<gene>
    <name evidence="2" type="ORF">Cvel_13519</name>
</gene>
<organism evidence="2">
    <name type="scientific">Chromera velia CCMP2878</name>
    <dbReference type="NCBI Taxonomy" id="1169474"/>
    <lineage>
        <taxon>Eukaryota</taxon>
        <taxon>Sar</taxon>
        <taxon>Alveolata</taxon>
        <taxon>Colpodellida</taxon>
        <taxon>Chromeraceae</taxon>
        <taxon>Chromera</taxon>
    </lineage>
</organism>
<accession>A0A0G4IDQ9</accession>
<protein>
    <submittedName>
        <fullName evidence="2">Uncharacterized protein</fullName>
    </submittedName>
</protein>
<feature type="compositionally biased region" description="Basic and acidic residues" evidence="1">
    <location>
        <begin position="194"/>
        <end position="203"/>
    </location>
</feature>
<sequence length="209" mass="24085">MTLALKYRSECLEQLQKLRMVSAETILSASDVLAVKSFEAGLDFVHPACLAFLENWKRSNAEGKVMTLWVFHRVLVTIFRQGYERSLSPLLREWKKKGWDLFLSLIGPDIVQMKRASRSNYFKVMRLPPLLAHTPNNTLPDGTECRLFAEDSMRALFTSWGGSSVRTARHPPLAEMEYFYEEFATDRGTSPRRRREEVTREPEAEPEPG</sequence>
<dbReference type="EMBL" id="CDMZ01005873">
    <property type="protein sequence ID" value="CEM55401.1"/>
    <property type="molecule type" value="Genomic_DNA"/>
</dbReference>
<evidence type="ECO:0000256" key="1">
    <source>
        <dbReference type="SAM" id="MobiDB-lite"/>
    </source>
</evidence>
<feature type="region of interest" description="Disordered" evidence="1">
    <location>
        <begin position="184"/>
        <end position="209"/>
    </location>
</feature>
<dbReference type="VEuPathDB" id="CryptoDB:Cvel_13519"/>
<proteinExistence type="predicted"/>
<name>A0A0G4IDQ9_9ALVE</name>